<feature type="transmembrane region" description="Helical" evidence="6">
    <location>
        <begin position="237"/>
        <end position="259"/>
    </location>
</feature>
<evidence type="ECO:0000313" key="8">
    <source>
        <dbReference type="Proteomes" id="UP001372338"/>
    </source>
</evidence>
<keyword evidence="8" id="KW-1185">Reference proteome</keyword>
<evidence type="ECO:0000256" key="4">
    <source>
        <dbReference type="ARBA" id="ARBA00022777"/>
    </source>
</evidence>
<gene>
    <name evidence="7" type="ORF">RIF29_30698</name>
</gene>
<keyword evidence="4" id="KW-0418">Kinase</keyword>
<keyword evidence="2" id="KW-0808">Transferase</keyword>
<evidence type="ECO:0000256" key="3">
    <source>
        <dbReference type="ARBA" id="ARBA00022741"/>
    </source>
</evidence>
<dbReference type="GO" id="GO:0005886">
    <property type="term" value="C:plasma membrane"/>
    <property type="evidence" value="ECO:0007669"/>
    <property type="project" value="TreeGrafter"/>
</dbReference>
<dbReference type="EMBL" id="JAYWIO010000006">
    <property type="protein sequence ID" value="KAK7257021.1"/>
    <property type="molecule type" value="Genomic_DNA"/>
</dbReference>
<organism evidence="7 8">
    <name type="scientific">Crotalaria pallida</name>
    <name type="common">Smooth rattlebox</name>
    <name type="synonym">Crotalaria striata</name>
    <dbReference type="NCBI Taxonomy" id="3830"/>
    <lineage>
        <taxon>Eukaryota</taxon>
        <taxon>Viridiplantae</taxon>
        <taxon>Streptophyta</taxon>
        <taxon>Embryophyta</taxon>
        <taxon>Tracheophyta</taxon>
        <taxon>Spermatophyta</taxon>
        <taxon>Magnoliopsida</taxon>
        <taxon>eudicotyledons</taxon>
        <taxon>Gunneridae</taxon>
        <taxon>Pentapetalae</taxon>
        <taxon>rosids</taxon>
        <taxon>fabids</taxon>
        <taxon>Fabales</taxon>
        <taxon>Fabaceae</taxon>
        <taxon>Papilionoideae</taxon>
        <taxon>50 kb inversion clade</taxon>
        <taxon>genistoids sensu lato</taxon>
        <taxon>core genistoids</taxon>
        <taxon>Crotalarieae</taxon>
        <taxon>Crotalaria</taxon>
    </lineage>
</organism>
<accession>A0AAN9I1E1</accession>
<dbReference type="InterPro" id="IPR011009">
    <property type="entry name" value="Kinase-like_dom_sf"/>
</dbReference>
<proteinExistence type="predicted"/>
<dbReference type="PANTHER" id="PTHR27002">
    <property type="entry name" value="RECEPTOR-LIKE SERINE/THREONINE-PROTEIN KINASE SD1-8"/>
    <property type="match status" value="1"/>
</dbReference>
<sequence length="439" mass="49719">MKLGVNHKTGHNWSLVSLASENSPAPAGPFRLEWEPREGELIMRQRHGQVVWKSGKLSLRNNKRFFENIPRKSQLIYNYTLVSTKDDDYFSFTTPQIKKPTNWKLFESGQLVGSVGEDIARADQCYGYNNDGGCQKWKIPSCRHPGYVFNFLQGFPPQYGENGRRDELNTSYGIGDFQAICWNNCSCIGFMSLFNDGTGCAYFSGKSLEGVPLNNNDGIKFYTLVKKPQHGGTKKKIWISVVVATALLTICSSILYLAMNKRRHVLEEKRRKKMKTGIQDSTAFDESSGIEDFEDDLNNRHDFKVFSYASIMEATCNFSSENKLGQGGFGPVYKAWELWNKGESLKLMDPSLNDTFVFDEVKRCIHVGLLCVEHHAKDRPDMLDIISIITNKSAVVAMPRGPAFYVGRQTFERKMSSKSVEFNIDSTKEISTSTEVEAR</sequence>
<dbReference type="SUPFAM" id="SSF56112">
    <property type="entry name" value="Protein kinase-like (PK-like)"/>
    <property type="match status" value="1"/>
</dbReference>
<evidence type="ECO:0000256" key="1">
    <source>
        <dbReference type="ARBA" id="ARBA00022527"/>
    </source>
</evidence>
<reference evidence="7 8" key="1">
    <citation type="submission" date="2024-01" db="EMBL/GenBank/DDBJ databases">
        <title>The genomes of 5 underutilized Papilionoideae crops provide insights into root nodulation and disease resistanc.</title>
        <authorList>
            <person name="Yuan L."/>
        </authorList>
    </citation>
    <scope>NUCLEOTIDE SEQUENCE [LARGE SCALE GENOMIC DNA]</scope>
    <source>
        <strain evidence="7">ZHUSHIDOU_FW_LH</strain>
        <tissue evidence="7">Leaf</tissue>
    </source>
</reference>
<keyword evidence="1" id="KW-0723">Serine/threonine-protein kinase</keyword>
<keyword evidence="6" id="KW-1133">Transmembrane helix</keyword>
<protein>
    <submittedName>
        <fullName evidence="7">Uncharacterized protein</fullName>
    </submittedName>
</protein>
<keyword evidence="6" id="KW-0812">Transmembrane</keyword>
<keyword evidence="6" id="KW-0472">Membrane</keyword>
<dbReference type="Gene3D" id="3.30.200.20">
    <property type="entry name" value="Phosphorylase Kinase, domain 1"/>
    <property type="match status" value="1"/>
</dbReference>
<keyword evidence="3" id="KW-0547">Nucleotide-binding</keyword>
<dbReference type="GO" id="GO:0005524">
    <property type="term" value="F:ATP binding"/>
    <property type="evidence" value="ECO:0007669"/>
    <property type="project" value="UniProtKB-KW"/>
</dbReference>
<evidence type="ECO:0000256" key="2">
    <source>
        <dbReference type="ARBA" id="ARBA00022679"/>
    </source>
</evidence>
<keyword evidence="5" id="KW-0067">ATP-binding</keyword>
<dbReference type="Proteomes" id="UP001372338">
    <property type="component" value="Unassembled WGS sequence"/>
</dbReference>
<dbReference type="PANTHER" id="PTHR27002:SF634">
    <property type="entry name" value="SERINE_THREONINE KINASE FAMILY PROTEIN"/>
    <property type="match status" value="1"/>
</dbReference>
<evidence type="ECO:0000256" key="5">
    <source>
        <dbReference type="ARBA" id="ARBA00022840"/>
    </source>
</evidence>
<evidence type="ECO:0000256" key="6">
    <source>
        <dbReference type="SAM" id="Phobius"/>
    </source>
</evidence>
<name>A0AAN9I1E1_CROPI</name>
<dbReference type="AlphaFoldDB" id="A0AAN9I1E1"/>
<dbReference type="GO" id="GO:0004674">
    <property type="term" value="F:protein serine/threonine kinase activity"/>
    <property type="evidence" value="ECO:0007669"/>
    <property type="project" value="UniProtKB-KW"/>
</dbReference>
<comment type="caution">
    <text evidence="7">The sequence shown here is derived from an EMBL/GenBank/DDBJ whole genome shotgun (WGS) entry which is preliminary data.</text>
</comment>
<evidence type="ECO:0000313" key="7">
    <source>
        <dbReference type="EMBL" id="KAK7257021.1"/>
    </source>
</evidence>